<comment type="caution">
    <text evidence="2">The sequence shown here is derived from an EMBL/GenBank/DDBJ whole genome shotgun (WGS) entry which is preliminary data.</text>
</comment>
<protein>
    <recommendedName>
        <fullName evidence="1">Hemerythrin-like domain-containing protein</fullName>
    </recommendedName>
</protein>
<organism evidence="2 3">
    <name type="scientific">Limnovirga soli</name>
    <dbReference type="NCBI Taxonomy" id="2656915"/>
    <lineage>
        <taxon>Bacteria</taxon>
        <taxon>Pseudomonadati</taxon>
        <taxon>Bacteroidota</taxon>
        <taxon>Chitinophagia</taxon>
        <taxon>Chitinophagales</taxon>
        <taxon>Chitinophagaceae</taxon>
        <taxon>Limnovirga</taxon>
    </lineage>
</organism>
<dbReference type="InterPro" id="IPR012312">
    <property type="entry name" value="Hemerythrin-like"/>
</dbReference>
<reference evidence="2" key="1">
    <citation type="submission" date="2019-10" db="EMBL/GenBank/DDBJ databases">
        <title>Draft genome sequence of Panacibacter sp. KCS-6.</title>
        <authorList>
            <person name="Yim K.J."/>
        </authorList>
    </citation>
    <scope>NUCLEOTIDE SEQUENCE</scope>
    <source>
        <strain evidence="2">KCS-6</strain>
    </source>
</reference>
<feature type="domain" description="Hemerythrin-like" evidence="1">
    <location>
        <begin position="38"/>
        <end position="121"/>
    </location>
</feature>
<evidence type="ECO:0000313" key="3">
    <source>
        <dbReference type="Proteomes" id="UP000598971"/>
    </source>
</evidence>
<name>A0A8J8FJ33_9BACT</name>
<dbReference type="Proteomes" id="UP000598971">
    <property type="component" value="Unassembled WGS sequence"/>
</dbReference>
<dbReference type="Gene3D" id="1.20.120.520">
    <property type="entry name" value="nmb1532 protein domain like"/>
    <property type="match status" value="1"/>
</dbReference>
<evidence type="ECO:0000259" key="1">
    <source>
        <dbReference type="Pfam" id="PF01814"/>
    </source>
</evidence>
<dbReference type="EMBL" id="WHPF01000016">
    <property type="protein sequence ID" value="NNV57547.1"/>
    <property type="molecule type" value="Genomic_DNA"/>
</dbReference>
<keyword evidence="3" id="KW-1185">Reference proteome</keyword>
<evidence type="ECO:0000313" key="2">
    <source>
        <dbReference type="EMBL" id="NNV57547.1"/>
    </source>
</evidence>
<dbReference type="AlphaFoldDB" id="A0A8J8FJ33"/>
<proteinExistence type="predicted"/>
<dbReference type="RefSeq" id="WP_171609494.1">
    <property type="nucleotide sequence ID" value="NZ_WHPF01000016.1"/>
</dbReference>
<gene>
    <name evidence="2" type="ORF">GD597_18895</name>
</gene>
<accession>A0A8J8FJ33</accession>
<dbReference type="Pfam" id="PF01814">
    <property type="entry name" value="Hemerythrin"/>
    <property type="match status" value="1"/>
</dbReference>
<sequence length="156" mass="18044">MKRHPQLQPLSREHHNGLLMALLLNKGIKKAAATDVMAAFILHYWQTNLQQHFEEEETVLIPLLQTTAFDPALIRQLLNEHAALRAYIHSIEDGFADMYLLEDFAALLEEHIRFEERTLFPETEKLLSVQQFSALEGRLTDLAATSCINYPVKFWE</sequence>